<accession>A0A4V3D2E2</accession>
<name>A0A4V3D2E2_9BACT</name>
<comment type="caution">
    <text evidence="5">The sequence shown here is derived from an EMBL/GenBank/DDBJ whole genome shotgun (WGS) entry which is preliminary data.</text>
</comment>
<dbReference type="Pfam" id="PF00589">
    <property type="entry name" value="Phage_integrase"/>
    <property type="match status" value="1"/>
</dbReference>
<proteinExistence type="inferred from homology"/>
<keyword evidence="3" id="KW-0233">DNA recombination</keyword>
<sequence>MKTKIYLDSKLDKEGKGQLFFYIIGSGKRSKLYSGIKVNPDNWKNGLISSREPYHDLSNALLQAKFSALNKLITELKIQAKVLEPEEIKELFLQRLEKKQHESEPGKTRLIDYLDYCRTKYTGVKKESTLRAIKQVQGRIQEYDQTICLETIDHQWLVGYCKFLIQSGIQDSTIKSRHLKEIKFACREALRNGIPVSVQVENFTWKINEKQPFYATWEEVEAISAIQDFVRPIQQKIRDLFILSCYTGLRISDWNQINKDNLFEQAGQKMLRVQVQKTGFDYAIPLQPQVLEILVRYNYQIPTYSQQEFNREIKKVAQTVVNGQASKVKFFARKRVSEKIPKHKFFSSHTGRRTFGRRYLDKGGSLVILCKIFGQKSTETTMKYLGYQPQEVVTEFQKVFGN</sequence>
<evidence type="ECO:0000313" key="5">
    <source>
        <dbReference type="EMBL" id="TDQ18617.1"/>
    </source>
</evidence>
<dbReference type="Pfam" id="PF13102">
    <property type="entry name" value="Phage_int_SAM_5"/>
    <property type="match status" value="1"/>
</dbReference>
<evidence type="ECO:0000256" key="1">
    <source>
        <dbReference type="ARBA" id="ARBA00008857"/>
    </source>
</evidence>
<organism evidence="5 6">
    <name type="scientific">Algoriphagus boseongensis</name>
    <dbReference type="NCBI Taxonomy" id="1442587"/>
    <lineage>
        <taxon>Bacteria</taxon>
        <taxon>Pseudomonadati</taxon>
        <taxon>Bacteroidota</taxon>
        <taxon>Cytophagia</taxon>
        <taxon>Cytophagales</taxon>
        <taxon>Cyclobacteriaceae</taxon>
        <taxon>Algoriphagus</taxon>
    </lineage>
</organism>
<dbReference type="OrthoDB" id="9806835at2"/>
<dbReference type="InterPro" id="IPR011010">
    <property type="entry name" value="DNA_brk_join_enz"/>
</dbReference>
<dbReference type="GO" id="GO:0006310">
    <property type="term" value="P:DNA recombination"/>
    <property type="evidence" value="ECO:0007669"/>
    <property type="project" value="UniProtKB-KW"/>
</dbReference>
<dbReference type="InterPro" id="IPR050090">
    <property type="entry name" value="Tyrosine_recombinase_XerCD"/>
</dbReference>
<dbReference type="PANTHER" id="PTHR30349:SF64">
    <property type="entry name" value="PROPHAGE INTEGRASE INTD-RELATED"/>
    <property type="match status" value="1"/>
</dbReference>
<dbReference type="Gene3D" id="1.10.443.10">
    <property type="entry name" value="Intergrase catalytic core"/>
    <property type="match status" value="1"/>
</dbReference>
<evidence type="ECO:0000256" key="2">
    <source>
        <dbReference type="ARBA" id="ARBA00023125"/>
    </source>
</evidence>
<keyword evidence="6" id="KW-1185">Reference proteome</keyword>
<dbReference type="InterPro" id="IPR010998">
    <property type="entry name" value="Integrase_recombinase_N"/>
</dbReference>
<dbReference type="Proteomes" id="UP000294535">
    <property type="component" value="Unassembled WGS sequence"/>
</dbReference>
<reference evidence="5 6" key="1">
    <citation type="submission" date="2019-03" db="EMBL/GenBank/DDBJ databases">
        <title>Genomic Encyclopedia of Type Strains, Phase III (KMG-III): the genomes of soil and plant-associated and newly described type strains.</title>
        <authorList>
            <person name="Whitman W."/>
        </authorList>
    </citation>
    <scope>NUCLEOTIDE SEQUENCE [LARGE SCALE GENOMIC DNA]</scope>
    <source>
        <strain evidence="5 6">CECT 8446</strain>
    </source>
</reference>
<evidence type="ECO:0000259" key="4">
    <source>
        <dbReference type="PROSITE" id="PS51898"/>
    </source>
</evidence>
<dbReference type="RefSeq" id="WP_133552192.1">
    <property type="nucleotide sequence ID" value="NZ_SNYF01000005.1"/>
</dbReference>
<dbReference type="InterPro" id="IPR002104">
    <property type="entry name" value="Integrase_catalytic"/>
</dbReference>
<comment type="similarity">
    <text evidence="1">Belongs to the 'phage' integrase family.</text>
</comment>
<dbReference type="InterPro" id="IPR025269">
    <property type="entry name" value="SAM-like_dom"/>
</dbReference>
<evidence type="ECO:0000256" key="3">
    <source>
        <dbReference type="ARBA" id="ARBA00023172"/>
    </source>
</evidence>
<dbReference type="Pfam" id="PF17293">
    <property type="entry name" value="Arm-DNA-bind_5"/>
    <property type="match status" value="1"/>
</dbReference>
<dbReference type="InterPro" id="IPR013762">
    <property type="entry name" value="Integrase-like_cat_sf"/>
</dbReference>
<evidence type="ECO:0000313" key="6">
    <source>
        <dbReference type="Proteomes" id="UP000294535"/>
    </source>
</evidence>
<dbReference type="AlphaFoldDB" id="A0A4V3D2E2"/>
<dbReference type="GO" id="GO:0003677">
    <property type="term" value="F:DNA binding"/>
    <property type="evidence" value="ECO:0007669"/>
    <property type="project" value="UniProtKB-KW"/>
</dbReference>
<dbReference type="EMBL" id="SNYF01000005">
    <property type="protein sequence ID" value="TDQ18617.1"/>
    <property type="molecule type" value="Genomic_DNA"/>
</dbReference>
<dbReference type="SUPFAM" id="SSF56349">
    <property type="entry name" value="DNA breaking-rejoining enzymes"/>
    <property type="match status" value="1"/>
</dbReference>
<dbReference type="PANTHER" id="PTHR30349">
    <property type="entry name" value="PHAGE INTEGRASE-RELATED"/>
    <property type="match status" value="1"/>
</dbReference>
<dbReference type="GO" id="GO:0015074">
    <property type="term" value="P:DNA integration"/>
    <property type="evidence" value="ECO:0007669"/>
    <property type="project" value="InterPro"/>
</dbReference>
<keyword evidence="2" id="KW-0238">DNA-binding</keyword>
<dbReference type="Gene3D" id="1.10.150.130">
    <property type="match status" value="1"/>
</dbReference>
<dbReference type="InterPro" id="IPR035386">
    <property type="entry name" value="Arm-DNA-bind_5"/>
</dbReference>
<gene>
    <name evidence="5" type="ORF">DFQ04_0422</name>
</gene>
<protein>
    <submittedName>
        <fullName evidence="5">Site-specific recombinase XerD</fullName>
    </submittedName>
</protein>
<dbReference type="PROSITE" id="PS51898">
    <property type="entry name" value="TYR_RECOMBINASE"/>
    <property type="match status" value="1"/>
</dbReference>
<feature type="domain" description="Tyr recombinase" evidence="4">
    <location>
        <begin position="210"/>
        <end position="397"/>
    </location>
</feature>